<dbReference type="PROSITE" id="PS51354">
    <property type="entry name" value="GLUTAREDOXIN_2"/>
    <property type="match status" value="1"/>
</dbReference>
<accession>A0AAG5DEZ2</accession>
<feature type="region of interest" description="Disordered" evidence="1">
    <location>
        <begin position="37"/>
        <end position="91"/>
    </location>
</feature>
<feature type="region of interest" description="Disordered" evidence="1">
    <location>
        <begin position="519"/>
        <end position="598"/>
    </location>
</feature>
<dbReference type="InterPro" id="IPR036249">
    <property type="entry name" value="Thioredoxin-like_sf"/>
</dbReference>
<evidence type="ECO:0000259" key="2">
    <source>
        <dbReference type="Pfam" id="PF00462"/>
    </source>
</evidence>
<sequence length="1210" mass="128216">MDATESATGIAILQQHQQEQREMPFLANATVYAIGEGETGYGKSNVNDTTTTAAGGEGTEGSVLLLQPQSNAPASSSEATEEETPAPAAEAQGITIGREEVRGGEDSHFDASLSQTQLMLQRPTVPQFTDSSGDETAEEVAPCGGDVKDQIERPVAEAKRENGEGTQPNPAELPNSGQSALVQVVAPGAAERLVFITALASGGGAAAAAAATLTTTTTTAKKYPLEIDEGAENHNTLATVVGDHGAITATATTSDGPAAVGIVEPPQQVVYVHRSGGENAPATVRCSSDPNNSNVVRIQIIPEGGRGGSAYYGEDHLNQNSGGEDDGGSTVRGSSVPGGWSSSAGSSGPGATGASGFSVSSATGASPSSKVVTVVSLGGDASGVCGRGSVVSVGDGFLHDEQHHHQQHPAASVHDLGVVPKEQHIEQGTQGPEDSQPQPSLLATSVVAESIPFATTVRCAGGVFNGGRVIDCGDARTSLASSPSGEVSPEHGEETDMVQKKSMTLAAVADSPSTYVYYLGPRPASTGDGRSSSSRSSGGSSSSGQCSPSDMLDSGTCSDIELTPPPLPKKMSQRVSKSMTPSSTPSAATATVPSTTTTTTTTAAAAVVLTSLAIKHGSGGGPGAVPAPPSDKTTTTTDAVINQQAGDKTLELHHHHLEFHRLHHNQTHQHQQQQQQQQHQQLLLDDDDQDQHHRDEEPNRQNGKHQTHVELTQNCLVARQQQQQEHQHQQAGSVIVSDSDGSESCLSCDSLNFEHLSSLQQPLAEIDGTPQSTVIEADLLSGVGETLTLGEAGDGAREQLQFEQGKERRSIAGHRVPPFLAGNVCGLPDSLLAAIRESRPKVYCNSEEDQLKQHQQLQKHEPVTDRNGGGVGGHERASMVEQLELLMPTTTTRSILMDKINSLEQSMQARFSIGDQPGDEPNASSNHHQQHHHHQQPHHLHHAINCDVAGRAQSSCSTAGSVTTESVRSNHFESDKFYKFHIHEHVLDVAPGGTSSPETTPSVVDDDESFAGLKDLSNGTSTIRSNKGTVRGVKNRVRNGIATFLQMQQTGMKNYKDKEAGKVVVYSTSMGIVRETYTKCMNVKQILRTLLIKFEEKDIFMSNEYQQEIRERMQTDTISIPQVFVDGQHIGDAESIERLNESGELRKMLKPYKCLESPYMCKVCGGYRLLPCPSCGGSKKSIHRNHFTAEFIALKCMNCDEVGLVKCHNC</sequence>
<feature type="compositionally biased region" description="Low complexity" evidence="1">
    <location>
        <begin position="354"/>
        <end position="365"/>
    </location>
</feature>
<dbReference type="Pfam" id="PF23733">
    <property type="entry name" value="GRXCR1-2_C"/>
    <property type="match status" value="1"/>
</dbReference>
<feature type="compositionally biased region" description="Low complexity" evidence="1">
    <location>
        <begin position="333"/>
        <end position="346"/>
    </location>
</feature>
<dbReference type="PANTHER" id="PTHR46990">
    <property type="entry name" value="GLUTAREDOXIN DOMAIN-CONTAINING CYSTEINE-RICH PROTEIN 1"/>
    <property type="match status" value="1"/>
</dbReference>
<dbReference type="InterPro" id="IPR042797">
    <property type="entry name" value="GRXCR1"/>
</dbReference>
<evidence type="ECO:0000256" key="1">
    <source>
        <dbReference type="SAM" id="MobiDB-lite"/>
    </source>
</evidence>
<dbReference type="PANTHER" id="PTHR46990:SF1">
    <property type="entry name" value="GLUTAREDOXIN DOMAIN-CONTAINING CYSTEINE-RICH PROTEIN 1"/>
    <property type="match status" value="1"/>
</dbReference>
<dbReference type="Proteomes" id="UP000075880">
    <property type="component" value="Unassembled WGS sequence"/>
</dbReference>
<dbReference type="GO" id="GO:0007605">
    <property type="term" value="P:sensory perception of sound"/>
    <property type="evidence" value="ECO:0007669"/>
    <property type="project" value="InterPro"/>
</dbReference>
<dbReference type="SUPFAM" id="SSF52833">
    <property type="entry name" value="Thioredoxin-like"/>
    <property type="match status" value="1"/>
</dbReference>
<feature type="region of interest" description="Disordered" evidence="1">
    <location>
        <begin position="477"/>
        <end position="498"/>
    </location>
</feature>
<feature type="region of interest" description="Disordered" evidence="1">
    <location>
        <begin position="688"/>
        <end position="707"/>
    </location>
</feature>
<feature type="region of interest" description="Disordered" evidence="1">
    <location>
        <begin position="663"/>
        <end position="682"/>
    </location>
</feature>
<feature type="compositionally biased region" description="Low complexity" evidence="1">
    <location>
        <begin position="580"/>
        <end position="598"/>
    </location>
</feature>
<organism evidence="3 4">
    <name type="scientific">Anopheles atroparvus</name>
    <name type="common">European mosquito</name>
    <dbReference type="NCBI Taxonomy" id="41427"/>
    <lineage>
        <taxon>Eukaryota</taxon>
        <taxon>Metazoa</taxon>
        <taxon>Ecdysozoa</taxon>
        <taxon>Arthropoda</taxon>
        <taxon>Hexapoda</taxon>
        <taxon>Insecta</taxon>
        <taxon>Pterygota</taxon>
        <taxon>Neoptera</taxon>
        <taxon>Endopterygota</taxon>
        <taxon>Diptera</taxon>
        <taxon>Nematocera</taxon>
        <taxon>Culicoidea</taxon>
        <taxon>Culicidae</taxon>
        <taxon>Anophelinae</taxon>
        <taxon>Anopheles</taxon>
    </lineage>
</organism>
<feature type="region of interest" description="Disordered" evidence="1">
    <location>
        <begin position="912"/>
        <end position="940"/>
    </location>
</feature>
<evidence type="ECO:0000313" key="3">
    <source>
        <dbReference type="EnsemblMetazoa" id="ENSAATROPP009404"/>
    </source>
</evidence>
<evidence type="ECO:0000313" key="4">
    <source>
        <dbReference type="Proteomes" id="UP000075880"/>
    </source>
</evidence>
<feature type="region of interest" description="Disordered" evidence="1">
    <location>
        <begin position="847"/>
        <end position="874"/>
    </location>
</feature>
<reference evidence="3" key="1">
    <citation type="submission" date="2024-04" db="UniProtKB">
        <authorList>
            <consortium name="EnsemblMetazoa"/>
        </authorList>
    </citation>
    <scope>IDENTIFICATION</scope>
    <source>
        <strain evidence="3">EBRO</strain>
    </source>
</reference>
<feature type="region of interest" description="Disordered" evidence="1">
    <location>
        <begin position="125"/>
        <end position="149"/>
    </location>
</feature>
<feature type="region of interest" description="Disordered" evidence="1">
    <location>
        <begin position="307"/>
        <end position="365"/>
    </location>
</feature>
<feature type="domain" description="Glutaredoxin" evidence="2">
    <location>
        <begin position="1063"/>
        <end position="1130"/>
    </location>
</feature>
<dbReference type="EnsemblMetazoa" id="ENSAATROPT010423">
    <property type="protein sequence ID" value="ENSAATROPP009404"/>
    <property type="gene ID" value="ENSAATROPG008471"/>
</dbReference>
<proteinExistence type="predicted"/>
<dbReference type="Gene3D" id="3.40.30.10">
    <property type="entry name" value="Glutaredoxin"/>
    <property type="match status" value="1"/>
</dbReference>
<keyword evidence="4" id="KW-1185">Reference proteome</keyword>
<feature type="compositionally biased region" description="Basic and acidic residues" evidence="1">
    <location>
        <begin position="690"/>
        <end position="699"/>
    </location>
</feature>
<name>A0AAG5DEZ2_ANOAO</name>
<dbReference type="InterPro" id="IPR002109">
    <property type="entry name" value="Glutaredoxin"/>
</dbReference>
<feature type="compositionally biased region" description="Basic residues" evidence="1">
    <location>
        <begin position="928"/>
        <end position="940"/>
    </location>
</feature>
<feature type="compositionally biased region" description="Basic and acidic residues" evidence="1">
    <location>
        <begin position="488"/>
        <end position="498"/>
    </location>
</feature>
<feature type="compositionally biased region" description="Low complexity" evidence="1">
    <location>
        <begin position="668"/>
        <end position="682"/>
    </location>
</feature>
<dbReference type="Pfam" id="PF00462">
    <property type="entry name" value="Glutaredoxin"/>
    <property type="match status" value="1"/>
</dbReference>
<feature type="compositionally biased region" description="Low complexity" evidence="1">
    <location>
        <begin position="529"/>
        <end position="544"/>
    </location>
</feature>
<dbReference type="CDD" id="cd03031">
    <property type="entry name" value="GRX_GRX_like"/>
    <property type="match status" value="1"/>
</dbReference>
<dbReference type="AlphaFoldDB" id="A0AAG5DEZ2"/>
<protein>
    <recommendedName>
        <fullName evidence="2">Glutaredoxin domain-containing protein</fullName>
    </recommendedName>
</protein>